<reference evidence="2 3" key="1">
    <citation type="journal article" date="2013" name="PLoS Genet.">
        <title>Genomic mechanisms accounting for the adaptation to parasitism in nematode-trapping fungi.</title>
        <authorList>
            <person name="Meerupati T."/>
            <person name="Andersson K.M."/>
            <person name="Friman E."/>
            <person name="Kumar D."/>
            <person name="Tunlid A."/>
            <person name="Ahren D."/>
        </authorList>
    </citation>
    <scope>NUCLEOTIDE SEQUENCE [LARGE SCALE GENOMIC DNA]</scope>
    <source>
        <strain evidence="2 3">CBS 200.50</strain>
    </source>
</reference>
<organism evidence="2 3">
    <name type="scientific">Dactylellina haptotyla (strain CBS 200.50)</name>
    <name type="common">Nematode-trapping fungus</name>
    <name type="synonym">Monacrosporium haptotylum</name>
    <dbReference type="NCBI Taxonomy" id="1284197"/>
    <lineage>
        <taxon>Eukaryota</taxon>
        <taxon>Fungi</taxon>
        <taxon>Dikarya</taxon>
        <taxon>Ascomycota</taxon>
        <taxon>Pezizomycotina</taxon>
        <taxon>Orbiliomycetes</taxon>
        <taxon>Orbiliales</taxon>
        <taxon>Orbiliaceae</taxon>
        <taxon>Dactylellina</taxon>
    </lineage>
</organism>
<keyword evidence="1" id="KW-0732">Signal</keyword>
<dbReference type="Proteomes" id="UP000015100">
    <property type="component" value="Unassembled WGS sequence"/>
</dbReference>
<proteinExistence type="predicted"/>
<accession>S8AE24</accession>
<evidence type="ECO:0000313" key="2">
    <source>
        <dbReference type="EMBL" id="EPS41265.1"/>
    </source>
</evidence>
<feature type="signal peptide" evidence="1">
    <location>
        <begin position="1"/>
        <end position="19"/>
    </location>
</feature>
<dbReference type="HOGENOM" id="CLU_184635_0_0_1"/>
<dbReference type="OMA" id="ACAFQAE"/>
<name>S8AE24_DACHA</name>
<dbReference type="EMBL" id="AQGS01000254">
    <property type="protein sequence ID" value="EPS41265.1"/>
    <property type="molecule type" value="Genomic_DNA"/>
</dbReference>
<gene>
    <name evidence="2" type="ORF">H072_4807</name>
</gene>
<sequence length="99" mass="9502">MHAKFIATIFAISTATVTAAPVPIGPAAVGAAAVTTVGVVCAFQGAQCQAIGDGVKGAIADASATAGAPKLESIKTDGGIGVAIGDIFSNLRAGYENVG</sequence>
<comment type="caution">
    <text evidence="2">The sequence shown here is derived from an EMBL/GenBank/DDBJ whole genome shotgun (WGS) entry which is preliminary data.</text>
</comment>
<keyword evidence="3" id="KW-1185">Reference proteome</keyword>
<protein>
    <submittedName>
        <fullName evidence="2">Uncharacterized protein</fullName>
    </submittedName>
</protein>
<evidence type="ECO:0000256" key="1">
    <source>
        <dbReference type="SAM" id="SignalP"/>
    </source>
</evidence>
<reference evidence="3" key="2">
    <citation type="submission" date="2013-04" db="EMBL/GenBank/DDBJ databases">
        <title>Genomic mechanisms accounting for the adaptation to parasitism in nematode-trapping fungi.</title>
        <authorList>
            <person name="Ahren D.G."/>
        </authorList>
    </citation>
    <scope>NUCLEOTIDE SEQUENCE [LARGE SCALE GENOMIC DNA]</scope>
    <source>
        <strain evidence="3">CBS 200.50</strain>
    </source>
</reference>
<feature type="chain" id="PRO_5004548415" evidence="1">
    <location>
        <begin position="20"/>
        <end position="99"/>
    </location>
</feature>
<dbReference type="AlphaFoldDB" id="S8AE24"/>
<evidence type="ECO:0000313" key="3">
    <source>
        <dbReference type="Proteomes" id="UP000015100"/>
    </source>
</evidence>